<name>A0ABS4HVT6_9BACL</name>
<dbReference type="InterPro" id="IPR011711">
    <property type="entry name" value="GntR_C"/>
</dbReference>
<dbReference type="PANTHER" id="PTHR43537">
    <property type="entry name" value="TRANSCRIPTIONAL REGULATOR, GNTR FAMILY"/>
    <property type="match status" value="1"/>
</dbReference>
<dbReference type="PRINTS" id="PR00035">
    <property type="entry name" value="HTHGNTR"/>
</dbReference>
<evidence type="ECO:0000313" key="6">
    <source>
        <dbReference type="Proteomes" id="UP001519344"/>
    </source>
</evidence>
<evidence type="ECO:0000256" key="1">
    <source>
        <dbReference type="ARBA" id="ARBA00023015"/>
    </source>
</evidence>
<comment type="caution">
    <text evidence="5">The sequence shown here is derived from an EMBL/GenBank/DDBJ whole genome shotgun (WGS) entry which is preliminary data.</text>
</comment>
<dbReference type="PROSITE" id="PS50949">
    <property type="entry name" value="HTH_GNTR"/>
    <property type="match status" value="1"/>
</dbReference>
<dbReference type="GO" id="GO:0003677">
    <property type="term" value="F:DNA binding"/>
    <property type="evidence" value="ECO:0007669"/>
    <property type="project" value="UniProtKB-KW"/>
</dbReference>
<dbReference type="SMART" id="SM00345">
    <property type="entry name" value="HTH_GNTR"/>
    <property type="match status" value="1"/>
</dbReference>
<dbReference type="SMART" id="SM00895">
    <property type="entry name" value="FCD"/>
    <property type="match status" value="1"/>
</dbReference>
<dbReference type="CDD" id="cd07377">
    <property type="entry name" value="WHTH_GntR"/>
    <property type="match status" value="1"/>
</dbReference>
<feature type="domain" description="HTH gntR-type" evidence="4">
    <location>
        <begin position="8"/>
        <end position="75"/>
    </location>
</feature>
<dbReference type="SUPFAM" id="SSF48008">
    <property type="entry name" value="GntR ligand-binding domain-like"/>
    <property type="match status" value="1"/>
</dbReference>
<dbReference type="Gene3D" id="1.20.120.530">
    <property type="entry name" value="GntR ligand-binding domain-like"/>
    <property type="match status" value="1"/>
</dbReference>
<reference evidence="5 6" key="1">
    <citation type="submission" date="2021-03" db="EMBL/GenBank/DDBJ databases">
        <title>Genomic Encyclopedia of Type Strains, Phase IV (KMG-IV): sequencing the most valuable type-strain genomes for metagenomic binning, comparative biology and taxonomic classification.</title>
        <authorList>
            <person name="Goeker M."/>
        </authorList>
    </citation>
    <scope>NUCLEOTIDE SEQUENCE [LARGE SCALE GENOMIC DNA]</scope>
    <source>
        <strain evidence="5 6">DSM 24950</strain>
    </source>
</reference>
<protein>
    <submittedName>
        <fullName evidence="5">DNA-binding GntR family transcriptional regulator</fullName>
    </submittedName>
</protein>
<dbReference type="InterPro" id="IPR008920">
    <property type="entry name" value="TF_FadR/GntR_C"/>
</dbReference>
<dbReference type="Proteomes" id="UP001519344">
    <property type="component" value="Unassembled WGS sequence"/>
</dbReference>
<organism evidence="5 6">
    <name type="scientific">Paenibacillus aceris</name>
    <dbReference type="NCBI Taxonomy" id="869555"/>
    <lineage>
        <taxon>Bacteria</taxon>
        <taxon>Bacillati</taxon>
        <taxon>Bacillota</taxon>
        <taxon>Bacilli</taxon>
        <taxon>Bacillales</taxon>
        <taxon>Paenibacillaceae</taxon>
        <taxon>Paenibacillus</taxon>
    </lineage>
</organism>
<accession>A0ABS4HVT6</accession>
<dbReference type="Pfam" id="PF07729">
    <property type="entry name" value="FCD"/>
    <property type="match status" value="1"/>
</dbReference>
<sequence>MFMKPIISTTRDAVYHALKEQILMLDLLPGTGISEKEISVQFGVSRTPVRESFVQLSQEGLLDIYPQRGTVVSLIDLERVEEARFIREQLERAVIALACESFPQESLQQLRSNLAYQQVSMREKDFKKMFELDEAFHRTIFEGCRKLNTWAVIQQVNVHLNRTRMLRLAADHRWDELYEQHQQMVDAIEHHEGGKAEHLMNTHLHLTIADQTVLKEKFPTYFKE</sequence>
<evidence type="ECO:0000313" key="5">
    <source>
        <dbReference type="EMBL" id="MBP1962740.1"/>
    </source>
</evidence>
<gene>
    <name evidence="5" type="ORF">J2Z65_001956</name>
</gene>
<dbReference type="EMBL" id="JAGGKV010000004">
    <property type="protein sequence ID" value="MBP1962740.1"/>
    <property type="molecule type" value="Genomic_DNA"/>
</dbReference>
<keyword evidence="2 5" id="KW-0238">DNA-binding</keyword>
<evidence type="ECO:0000256" key="3">
    <source>
        <dbReference type="ARBA" id="ARBA00023163"/>
    </source>
</evidence>
<keyword evidence="1" id="KW-0805">Transcription regulation</keyword>
<proteinExistence type="predicted"/>
<dbReference type="InterPro" id="IPR000524">
    <property type="entry name" value="Tscrpt_reg_HTH_GntR"/>
</dbReference>
<dbReference type="PANTHER" id="PTHR43537:SF6">
    <property type="entry name" value="HTH-TYPE TRANSCRIPTIONAL REPRESSOR RSPR"/>
    <property type="match status" value="1"/>
</dbReference>
<keyword evidence="6" id="KW-1185">Reference proteome</keyword>
<dbReference type="Pfam" id="PF00392">
    <property type="entry name" value="GntR"/>
    <property type="match status" value="1"/>
</dbReference>
<evidence type="ECO:0000259" key="4">
    <source>
        <dbReference type="PROSITE" id="PS50949"/>
    </source>
</evidence>
<evidence type="ECO:0000256" key="2">
    <source>
        <dbReference type="ARBA" id="ARBA00023125"/>
    </source>
</evidence>
<dbReference type="InterPro" id="IPR036388">
    <property type="entry name" value="WH-like_DNA-bd_sf"/>
</dbReference>
<dbReference type="InterPro" id="IPR036390">
    <property type="entry name" value="WH_DNA-bd_sf"/>
</dbReference>
<keyword evidence="3" id="KW-0804">Transcription</keyword>
<dbReference type="SUPFAM" id="SSF46785">
    <property type="entry name" value="Winged helix' DNA-binding domain"/>
    <property type="match status" value="1"/>
</dbReference>
<dbReference type="Gene3D" id="1.10.10.10">
    <property type="entry name" value="Winged helix-like DNA-binding domain superfamily/Winged helix DNA-binding domain"/>
    <property type="match status" value="1"/>
</dbReference>